<reference evidence="2 3" key="1">
    <citation type="submission" date="2024-05" db="EMBL/GenBank/DDBJ databases">
        <title>A draft genome resource for the thread blight pathogen Marasmius tenuissimus strain MS-2.</title>
        <authorList>
            <person name="Yulfo-Soto G.E."/>
            <person name="Baruah I.K."/>
            <person name="Amoako-Attah I."/>
            <person name="Bukari Y."/>
            <person name="Meinhardt L.W."/>
            <person name="Bailey B.A."/>
            <person name="Cohen S.P."/>
        </authorList>
    </citation>
    <scope>NUCLEOTIDE SEQUENCE [LARGE SCALE GENOMIC DNA]</scope>
    <source>
        <strain evidence="2 3">MS-2</strain>
    </source>
</reference>
<organism evidence="2 3">
    <name type="scientific">Marasmius tenuissimus</name>
    <dbReference type="NCBI Taxonomy" id="585030"/>
    <lineage>
        <taxon>Eukaryota</taxon>
        <taxon>Fungi</taxon>
        <taxon>Dikarya</taxon>
        <taxon>Basidiomycota</taxon>
        <taxon>Agaricomycotina</taxon>
        <taxon>Agaricomycetes</taxon>
        <taxon>Agaricomycetidae</taxon>
        <taxon>Agaricales</taxon>
        <taxon>Marasmiineae</taxon>
        <taxon>Marasmiaceae</taxon>
        <taxon>Marasmius</taxon>
    </lineage>
</organism>
<evidence type="ECO:0008006" key="4">
    <source>
        <dbReference type="Google" id="ProtNLM"/>
    </source>
</evidence>
<evidence type="ECO:0000256" key="1">
    <source>
        <dbReference type="SAM" id="Coils"/>
    </source>
</evidence>
<dbReference type="Gene3D" id="1.20.1280.50">
    <property type="match status" value="1"/>
</dbReference>
<evidence type="ECO:0000313" key="3">
    <source>
        <dbReference type="Proteomes" id="UP001437256"/>
    </source>
</evidence>
<name>A0ABR2ZSU9_9AGAR</name>
<keyword evidence="1" id="KW-0175">Coiled coil</keyword>
<dbReference type="EMBL" id="JBBXMP010000066">
    <property type="protein sequence ID" value="KAL0064186.1"/>
    <property type="molecule type" value="Genomic_DNA"/>
</dbReference>
<protein>
    <recommendedName>
        <fullName evidence="4">F-box domain-containing protein</fullName>
    </recommendedName>
</protein>
<accession>A0ABR2ZSU9</accession>
<evidence type="ECO:0000313" key="2">
    <source>
        <dbReference type="EMBL" id="KAL0064186.1"/>
    </source>
</evidence>
<proteinExistence type="predicted"/>
<feature type="coiled-coil region" evidence="1">
    <location>
        <begin position="10"/>
        <end position="37"/>
    </location>
</feature>
<sequence length="511" mass="58025">MVLFEAPDLSNDLRRKLELLDQKILQLESDMEKARLERINTQHTLNTLLNSNTTWAKLPNEMFVKIFQHCVDADTGGHILSGRAVPWVLAQICCRWRAIAVSTPSLWNTIRVNTKYMCHDPLQVVKTWIERSQHLPLSCMVLFNDMDTTRDQCETDETALFDILLDSCGSWGHLYVRFGVCVDLCSKLLSNHRFTPHLQSIRIFTYLPSPRLYIGMPPELYFPEDQPQIFGLTAPKLTDASINVLFPLESIALPLPLPRPGDRVLSLKIRDNMSWGRRTNTYTLAPLRRLEFSGHIDSIGQLMGLLRVPNLADLSIVDCAFQLPSSLQLLTDMLIRSSCHLERLNISYASYEALLHPNHTKLLSYLSTLRELHIHLAASGGFERILKHLQNAAGFPQLRALHLTVFIAAEVPPEPILEGIVDLVKVRRQGDSQLSVLSIDTTSHRGLPKPKLQVTTPAFRQLLELQEDGLELVGRVVEGRWCPSYSSSSHWGFEGDEQLRSRFGFPDELEK</sequence>
<comment type="caution">
    <text evidence="2">The sequence shown here is derived from an EMBL/GenBank/DDBJ whole genome shotgun (WGS) entry which is preliminary data.</text>
</comment>
<keyword evidence="3" id="KW-1185">Reference proteome</keyword>
<dbReference type="Proteomes" id="UP001437256">
    <property type="component" value="Unassembled WGS sequence"/>
</dbReference>
<gene>
    <name evidence="2" type="ORF">AAF712_008908</name>
</gene>